<reference evidence="2 3" key="1">
    <citation type="submission" date="2016-05" db="EMBL/GenBank/DDBJ databases">
        <authorList>
            <person name="Prochazka B."/>
            <person name="Indra A."/>
            <person name="Hasenberger P."/>
            <person name="Blaschitz M."/>
            <person name="Wagner L."/>
            <person name="Wewalka G."/>
            <person name="Sorschag S."/>
            <person name="Schmid D."/>
            <person name="Ruppitsch W."/>
        </authorList>
    </citation>
    <scope>NUCLEOTIDE SEQUENCE [LARGE SCALE GENOMIC DNA]</scope>
    <source>
        <strain evidence="2 3">974010_12</strain>
    </source>
</reference>
<name>A0ABX2XUC2_9GAMM</name>
<feature type="region of interest" description="Disordered" evidence="1">
    <location>
        <begin position="789"/>
        <end position="816"/>
    </location>
</feature>
<evidence type="ECO:0000313" key="3">
    <source>
        <dbReference type="Proteomes" id="UP000093336"/>
    </source>
</evidence>
<organism evidence="2 3">
    <name type="scientific">Legionella jamestowniensis</name>
    <dbReference type="NCBI Taxonomy" id="455"/>
    <lineage>
        <taxon>Bacteria</taxon>
        <taxon>Pseudomonadati</taxon>
        <taxon>Pseudomonadota</taxon>
        <taxon>Gammaproteobacteria</taxon>
        <taxon>Legionellales</taxon>
        <taxon>Legionellaceae</taxon>
        <taxon>Legionella</taxon>
    </lineage>
</organism>
<protein>
    <recommendedName>
        <fullName evidence="4">Methyltransferase domain-containing protein</fullName>
    </recommendedName>
</protein>
<gene>
    <name evidence="2" type="ORF">A8135_12975</name>
</gene>
<dbReference type="Gene3D" id="3.40.50.150">
    <property type="entry name" value="Vaccinia Virus protein VP39"/>
    <property type="match status" value="1"/>
</dbReference>
<dbReference type="EMBL" id="LYOZ01000017">
    <property type="protein sequence ID" value="OCH98068.1"/>
    <property type="molecule type" value="Genomic_DNA"/>
</dbReference>
<feature type="compositionally biased region" description="Basic and acidic residues" evidence="1">
    <location>
        <begin position="790"/>
        <end position="804"/>
    </location>
</feature>
<evidence type="ECO:0008006" key="4">
    <source>
        <dbReference type="Google" id="ProtNLM"/>
    </source>
</evidence>
<evidence type="ECO:0000313" key="2">
    <source>
        <dbReference type="EMBL" id="OCH98068.1"/>
    </source>
</evidence>
<accession>A0ABX2XUC2</accession>
<proteinExistence type="predicted"/>
<sequence length="816" mass="93410">MKSDSLSQLVDLIKNNSEKMEELDEIPYMFIDESRLMTYTAKPEPSSLIRKIDVFLSFDSNLPILQITNTKNEKSLYKIKAGKEAELLKALKDAGIPPDLAFLRPRVPSLSDQEWDNLKKYDEETEKLYQVIRQNISMNVLKNIDPNADEIVLIDIGTGLGDCLDVTTTSLHELGKSVRSIGIDTNEANITTANKRFSAKNYLFIKEDSKNVEAFLNQTLPLSSKPYTIITASGSLTREVLNNTLEAHTILQQLLRGGADLVVIGGKTEPLVTRRIAKKVGWNCDLVPRSDFELAGIYILTPNPSYLPKIKNNHLDLSLHAHPLSVLEKYPKADLSKIISIDLGLSYLRSHEVDQLLELCPKLKTIQIAGIEPWVKSMESALSNTDIMLSKRPENYIDNSNSNPNKWELKKTSSNFYNRYFLSLNNKNIDYLQRVIRENPEIYIWAPVATEQGIVSSLPVSFRGGDYTKENLDGFLKKLEFMALEGDYAAAYALAINYEKGYKHYFLLGNYVGESNFYDLDKSLKYFNLLFEKGYPVEKDIQRVQEKIDQNKTSFDIYREVLEAGEFDSEEIDSDVEKGDLVESDRVNAEEKFSQYEPSVDELKEMVKLSELDLEQIESGLPEDTEDYIGESEEQDNIEMKEKSSNLNRYALFSSGKNVDSLKEFIQSQPEKYIWFPIKTGNGYVSRVDTKPLFLLSPKNELDNHLKKLEAMAFNGDDAAAYTLALNYEKGYKYHYYRHGYVDCTSLKNLDKSLKYFLLLQKRGYPMDQDIQRVQEKVDQSKDSFTYLREQVEHEKPDQDEQKNEISSTNLSDKTP</sequence>
<dbReference type="InterPro" id="IPR029063">
    <property type="entry name" value="SAM-dependent_MTases_sf"/>
</dbReference>
<feature type="compositionally biased region" description="Polar residues" evidence="1">
    <location>
        <begin position="805"/>
        <end position="816"/>
    </location>
</feature>
<evidence type="ECO:0000256" key="1">
    <source>
        <dbReference type="SAM" id="MobiDB-lite"/>
    </source>
</evidence>
<comment type="caution">
    <text evidence="2">The sequence shown here is derived from an EMBL/GenBank/DDBJ whole genome shotgun (WGS) entry which is preliminary data.</text>
</comment>
<dbReference type="Proteomes" id="UP000093336">
    <property type="component" value="Unassembled WGS sequence"/>
</dbReference>
<dbReference type="RefSeq" id="WP_065620760.1">
    <property type="nucleotide sequence ID" value="NZ_LYOZ01000017.1"/>
</dbReference>
<dbReference type="SUPFAM" id="SSF53335">
    <property type="entry name" value="S-adenosyl-L-methionine-dependent methyltransferases"/>
    <property type="match status" value="1"/>
</dbReference>
<keyword evidence="3" id="KW-1185">Reference proteome</keyword>